<dbReference type="OrthoDB" id="9808093at2"/>
<dbReference type="InterPro" id="IPR041440">
    <property type="entry name" value="HypF_C"/>
</dbReference>
<dbReference type="InterPro" id="IPR055128">
    <property type="entry name" value="HypF_C_2"/>
</dbReference>
<dbReference type="EMBL" id="PXXO01000003">
    <property type="protein sequence ID" value="PSJ06520.1"/>
    <property type="molecule type" value="Genomic_DNA"/>
</dbReference>
<dbReference type="InterPro" id="IPR006070">
    <property type="entry name" value="Sua5-like_dom"/>
</dbReference>
<dbReference type="Pfam" id="PF22521">
    <property type="entry name" value="HypF_C_2"/>
    <property type="match status" value="1"/>
</dbReference>
<dbReference type="Gene3D" id="3.30.420.40">
    <property type="match status" value="1"/>
</dbReference>
<name>A0A2P7MZ84_9CYAN</name>
<dbReference type="Gene3D" id="3.90.870.50">
    <property type="match status" value="1"/>
</dbReference>
<comment type="similarity">
    <text evidence="2 8">Belongs to the carbamoyltransferase HypF family.</text>
</comment>
<dbReference type="RefSeq" id="WP_106502026.1">
    <property type="nucleotide sequence ID" value="NZ_PXXO01000003.1"/>
</dbReference>
<dbReference type="NCBIfam" id="TIGR00143">
    <property type="entry name" value="hypF"/>
    <property type="match status" value="1"/>
</dbReference>
<evidence type="ECO:0000256" key="3">
    <source>
        <dbReference type="ARBA" id="ARBA00022598"/>
    </source>
</evidence>
<keyword evidence="3" id="KW-0436">Ligase</keyword>
<keyword evidence="13" id="KW-1185">Reference proteome</keyword>
<dbReference type="Pfam" id="PF01300">
    <property type="entry name" value="Sua5_yciO_yrdC"/>
    <property type="match status" value="1"/>
</dbReference>
<feature type="domain" description="YrdC-like" evidence="11">
    <location>
        <begin position="204"/>
        <end position="390"/>
    </location>
</feature>
<gene>
    <name evidence="12" type="primary">hypF</name>
    <name evidence="12" type="ORF">C7K55_03470</name>
</gene>
<evidence type="ECO:0000256" key="5">
    <source>
        <dbReference type="ARBA" id="ARBA00022771"/>
    </source>
</evidence>
<dbReference type="GO" id="GO:0051604">
    <property type="term" value="P:protein maturation"/>
    <property type="evidence" value="ECO:0007669"/>
    <property type="project" value="TreeGrafter"/>
</dbReference>
<dbReference type="Proteomes" id="UP000243002">
    <property type="component" value="Unassembled WGS sequence"/>
</dbReference>
<dbReference type="InterPro" id="IPR001792">
    <property type="entry name" value="Acylphosphatase-like_dom"/>
</dbReference>
<dbReference type="Pfam" id="PF07503">
    <property type="entry name" value="zf-HYPF"/>
    <property type="match status" value="2"/>
</dbReference>
<evidence type="ECO:0000256" key="8">
    <source>
        <dbReference type="PIRNR" id="PIRNR006256"/>
    </source>
</evidence>
<dbReference type="InterPro" id="IPR036046">
    <property type="entry name" value="Acylphosphatase-like_dom_sf"/>
</dbReference>
<accession>A0A2P7MZ84</accession>
<dbReference type="GO" id="GO:0016743">
    <property type="term" value="F:carboxyl- or carbamoyltransferase activity"/>
    <property type="evidence" value="ECO:0007669"/>
    <property type="project" value="UniProtKB-UniRule"/>
</dbReference>
<dbReference type="Gene3D" id="3.30.420.360">
    <property type="match status" value="1"/>
</dbReference>
<keyword evidence="5" id="KW-0863">Zinc-finger</keyword>
<keyword evidence="9" id="KW-0378">Hydrolase</keyword>
<dbReference type="GO" id="GO:0016874">
    <property type="term" value="F:ligase activity"/>
    <property type="evidence" value="ECO:0007669"/>
    <property type="project" value="UniProtKB-UniRule"/>
</dbReference>
<dbReference type="PROSITE" id="PS51160">
    <property type="entry name" value="ACYLPHOSPHATASE_3"/>
    <property type="match status" value="1"/>
</dbReference>
<reference evidence="12 13" key="1">
    <citation type="journal article" date="2018" name="Environ. Microbiol.">
        <title>Ecological and genomic features of two widespread freshwater picocyanobacteria.</title>
        <authorList>
            <person name="Cabello-Yeves P.J."/>
            <person name="Picazo A."/>
            <person name="Camacho A."/>
            <person name="Callieri C."/>
            <person name="Rosselli R."/>
            <person name="Roda-Garcia J.J."/>
            <person name="Coutinho F.H."/>
            <person name="Rodriguez-Valera F."/>
        </authorList>
    </citation>
    <scope>NUCLEOTIDE SEQUENCE [LARGE SCALE GENOMIC DNA]</scope>
    <source>
        <strain evidence="12 13">Tous</strain>
    </source>
</reference>
<dbReference type="InterPro" id="IPR051060">
    <property type="entry name" value="Carbamoyltrans_HypF-like"/>
</dbReference>
<dbReference type="UniPathway" id="UPA00335"/>
<evidence type="ECO:0000259" key="11">
    <source>
        <dbReference type="PROSITE" id="PS51163"/>
    </source>
</evidence>
<dbReference type="PANTHER" id="PTHR42959">
    <property type="entry name" value="CARBAMOYLTRANSFERASE"/>
    <property type="match status" value="1"/>
</dbReference>
<keyword evidence="4" id="KW-0479">Metal-binding</keyword>
<comment type="catalytic activity">
    <reaction evidence="7">
        <text>C-terminal L-cysteinyl-[HypE protein] + carbamoyl phosphate + ATP + H2O = C-terminal S-carboxamide-L-cysteinyl-[HypE protein] + AMP + phosphate + diphosphate + H(+)</text>
        <dbReference type="Rhea" id="RHEA:55636"/>
        <dbReference type="Rhea" id="RHEA-COMP:14247"/>
        <dbReference type="Rhea" id="RHEA-COMP:14392"/>
        <dbReference type="ChEBI" id="CHEBI:15377"/>
        <dbReference type="ChEBI" id="CHEBI:15378"/>
        <dbReference type="ChEBI" id="CHEBI:30616"/>
        <dbReference type="ChEBI" id="CHEBI:33019"/>
        <dbReference type="ChEBI" id="CHEBI:43474"/>
        <dbReference type="ChEBI" id="CHEBI:58228"/>
        <dbReference type="ChEBI" id="CHEBI:76913"/>
        <dbReference type="ChEBI" id="CHEBI:139126"/>
        <dbReference type="ChEBI" id="CHEBI:456215"/>
    </reaction>
</comment>
<keyword evidence="6" id="KW-0862">Zinc</keyword>
<dbReference type="GO" id="GO:0008270">
    <property type="term" value="F:zinc ion binding"/>
    <property type="evidence" value="ECO:0007669"/>
    <property type="project" value="UniProtKB-KW"/>
</dbReference>
<evidence type="ECO:0000256" key="6">
    <source>
        <dbReference type="ARBA" id="ARBA00022833"/>
    </source>
</evidence>
<evidence type="ECO:0000259" key="10">
    <source>
        <dbReference type="PROSITE" id="PS51160"/>
    </source>
</evidence>
<dbReference type="GO" id="GO:0003725">
    <property type="term" value="F:double-stranded RNA binding"/>
    <property type="evidence" value="ECO:0007669"/>
    <property type="project" value="InterPro"/>
</dbReference>
<dbReference type="PROSITE" id="PS51163">
    <property type="entry name" value="YRDC"/>
    <property type="match status" value="1"/>
</dbReference>
<dbReference type="SUPFAM" id="SSF54975">
    <property type="entry name" value="Acylphosphatase/BLUF domain-like"/>
    <property type="match status" value="1"/>
</dbReference>
<evidence type="ECO:0000256" key="1">
    <source>
        <dbReference type="ARBA" id="ARBA00004711"/>
    </source>
</evidence>
<evidence type="ECO:0000256" key="9">
    <source>
        <dbReference type="PROSITE-ProRule" id="PRU00520"/>
    </source>
</evidence>
<dbReference type="Gene3D" id="3.30.110.120">
    <property type="match status" value="1"/>
</dbReference>
<dbReference type="Pfam" id="PF17788">
    <property type="entry name" value="HypF_C"/>
    <property type="match status" value="1"/>
</dbReference>
<feature type="domain" description="Acylphosphatase-like" evidence="10">
    <location>
        <begin position="5"/>
        <end position="93"/>
    </location>
</feature>
<dbReference type="AlphaFoldDB" id="A0A2P7MZ84"/>
<dbReference type="EC" id="6.2.-.-" evidence="8"/>
<dbReference type="PIRSF" id="PIRSF006256">
    <property type="entry name" value="CMPcnvr_hdrg_mat"/>
    <property type="match status" value="1"/>
</dbReference>
<sequence>MSAARLRLWCRGVVQGVGFRPLVHRLAADLQLVGVVENVAGAVRLDLQGERRSLELLVRRLPQELQPPGALEPLAPEWLPPLVPAPPGLRISAASAQPLGAGLLAPALAADLAPCPTCLAELHDPANRRHRYPFISCSQCGPRYSIATDEPYARAHTTLADFPLCPACQREFDDPTDRRFHAETIGCPTCGPQLQWQGAGDWGADPLAAALALLAAGGILALQGVGGFQLLVAAGDPAAVARLRQRKHRPAKPLALLVADLEAIAPLVELSGPERLQLQHPAAPIVLLRLRPGQREPFAGVAPGAAALGVMLPASPLHQLLAEGFGRPLVATSGNRSGEPLCLDPAEALDRLAGIADGFLLHNRPIARRLDDSVLQVIERRPVLLRRARGYAPQALALQAPPGTALALGGDLKSAPALALGGRVWLAPLLGDLAGPLPQQLLSEGLEQLLERHGPRLVALACDGHPGYASHQLEVVAARRLGIPLQLVQHHRAHGLAVAAEHGLPLPLLVWACDGLGYGEPAGTSGHRLWGGELLWLTASGAERWACLRPFPLPGGERAMVEPRRAALGLLAAAGPEALGHPGAAACRAAFSPGDWQLLQQAIASGCNSPLCSSTGRLFDAAASLLDLCQRSSFEGEAGLLLEGLALQASLPQVAPMPLLPAAGLELGWLDWQPLLQSLLNAGVAPQESAACFHASLAAGLASAAAQAAGRLGATTVLLAGGCFQNRLLLERSAAALRAAGLVPRWAEQLPSNDGGLALGQLWAALADLSIKK</sequence>
<dbReference type="PANTHER" id="PTHR42959:SF1">
    <property type="entry name" value="CARBAMOYLTRANSFERASE HYPF"/>
    <property type="match status" value="1"/>
</dbReference>
<dbReference type="SUPFAM" id="SSF55821">
    <property type="entry name" value="YrdC/RibB"/>
    <property type="match status" value="1"/>
</dbReference>
<dbReference type="InterPro" id="IPR017945">
    <property type="entry name" value="DHBP_synth_RibB-like_a/b_dom"/>
</dbReference>
<evidence type="ECO:0000313" key="12">
    <source>
        <dbReference type="EMBL" id="PSJ06520.1"/>
    </source>
</evidence>
<feature type="active site" evidence="9">
    <location>
        <position position="20"/>
    </location>
</feature>
<comment type="catalytic activity">
    <reaction evidence="9">
        <text>an acyl phosphate + H2O = a carboxylate + phosphate + H(+)</text>
        <dbReference type="Rhea" id="RHEA:14965"/>
        <dbReference type="ChEBI" id="CHEBI:15377"/>
        <dbReference type="ChEBI" id="CHEBI:15378"/>
        <dbReference type="ChEBI" id="CHEBI:29067"/>
        <dbReference type="ChEBI" id="CHEBI:43474"/>
        <dbReference type="ChEBI" id="CHEBI:59918"/>
        <dbReference type="EC" id="3.6.1.7"/>
    </reaction>
</comment>
<evidence type="ECO:0000313" key="13">
    <source>
        <dbReference type="Proteomes" id="UP000243002"/>
    </source>
</evidence>
<comment type="caution">
    <text evidence="12">The sequence shown here is derived from an EMBL/GenBank/DDBJ whole genome shotgun (WGS) entry which is preliminary data.</text>
</comment>
<organism evidence="12 13">
    <name type="scientific">Cyanobium usitatum str. Tous</name>
    <dbReference type="NCBI Taxonomy" id="2116684"/>
    <lineage>
        <taxon>Bacteria</taxon>
        <taxon>Bacillati</taxon>
        <taxon>Cyanobacteriota</taxon>
        <taxon>Cyanophyceae</taxon>
        <taxon>Synechococcales</taxon>
        <taxon>Prochlorococcaceae</taxon>
        <taxon>Cyanobium</taxon>
    </lineage>
</organism>
<dbReference type="Pfam" id="PF00708">
    <property type="entry name" value="Acylphosphatase"/>
    <property type="match status" value="1"/>
</dbReference>
<evidence type="ECO:0000256" key="4">
    <source>
        <dbReference type="ARBA" id="ARBA00022723"/>
    </source>
</evidence>
<keyword evidence="12" id="KW-0808">Transferase</keyword>
<feature type="active site" evidence="9">
    <location>
        <position position="38"/>
    </location>
</feature>
<dbReference type="InterPro" id="IPR004421">
    <property type="entry name" value="Carbamoyltransferase_HypF"/>
</dbReference>
<evidence type="ECO:0000256" key="7">
    <source>
        <dbReference type="ARBA" id="ARBA00048220"/>
    </source>
</evidence>
<dbReference type="InterPro" id="IPR011125">
    <property type="entry name" value="Znf_HypF"/>
</dbReference>
<dbReference type="GO" id="GO:0003998">
    <property type="term" value="F:acylphosphatase activity"/>
    <property type="evidence" value="ECO:0007669"/>
    <property type="project" value="UniProtKB-EC"/>
</dbReference>
<protein>
    <recommendedName>
        <fullName evidence="8">Carbamoyltransferase</fullName>
        <ecNumber evidence="8">6.2.-.-</ecNumber>
    </recommendedName>
</protein>
<comment type="pathway">
    <text evidence="1">Protein modification; [NiFe] hydrogenase maturation.</text>
</comment>
<evidence type="ECO:0000256" key="2">
    <source>
        <dbReference type="ARBA" id="ARBA00008097"/>
    </source>
</evidence>
<proteinExistence type="inferred from homology"/>